<reference evidence="1 2" key="1">
    <citation type="submission" date="2018-11" db="EMBL/GenBank/DDBJ databases">
        <authorList>
            <consortium name="Pathogen Informatics"/>
        </authorList>
    </citation>
    <scope>NUCLEOTIDE SEQUENCE [LARGE SCALE GENOMIC DNA]</scope>
    <source>
        <strain>Denwood</strain>
        <strain evidence="2">Zambia</strain>
    </source>
</reference>
<evidence type="ECO:0000313" key="1">
    <source>
        <dbReference type="EMBL" id="VDP67673.1"/>
    </source>
</evidence>
<gene>
    <name evidence="1" type="ORF">SMTD_LOCUS15092</name>
</gene>
<organism evidence="1 2">
    <name type="scientific">Schistosoma mattheei</name>
    <dbReference type="NCBI Taxonomy" id="31246"/>
    <lineage>
        <taxon>Eukaryota</taxon>
        <taxon>Metazoa</taxon>
        <taxon>Spiralia</taxon>
        <taxon>Lophotrochozoa</taxon>
        <taxon>Platyhelminthes</taxon>
        <taxon>Trematoda</taxon>
        <taxon>Digenea</taxon>
        <taxon>Strigeidida</taxon>
        <taxon>Schistosomatoidea</taxon>
        <taxon>Schistosomatidae</taxon>
        <taxon>Schistosoma</taxon>
    </lineage>
</organism>
<proteinExistence type="predicted"/>
<protein>
    <submittedName>
        <fullName evidence="1">Uncharacterized protein</fullName>
    </submittedName>
</protein>
<dbReference type="AlphaFoldDB" id="A0A183PL58"/>
<keyword evidence="2" id="KW-1185">Reference proteome</keyword>
<evidence type="ECO:0000313" key="2">
    <source>
        <dbReference type="Proteomes" id="UP000269396"/>
    </source>
</evidence>
<sequence length="89" mass="10010">MAFPNDPHISDEISCKSEKNVLSEHNHGRKPDVVLMDADFSNNPVLGNDILNKFEETISEESNLVISNIICPHNAFAPCENLFNAKHEY</sequence>
<dbReference type="EMBL" id="UZAL01035427">
    <property type="protein sequence ID" value="VDP67673.1"/>
    <property type="molecule type" value="Genomic_DNA"/>
</dbReference>
<accession>A0A183PL58</accession>
<name>A0A183PL58_9TREM</name>
<dbReference type="Proteomes" id="UP000269396">
    <property type="component" value="Unassembled WGS sequence"/>
</dbReference>